<dbReference type="AlphaFoldDB" id="A0A9J5ZS54"/>
<dbReference type="EMBL" id="JACXVP010000003">
    <property type="protein sequence ID" value="KAG5615046.1"/>
    <property type="molecule type" value="Genomic_DNA"/>
</dbReference>
<reference evidence="1 2" key="1">
    <citation type="submission" date="2020-09" db="EMBL/GenBank/DDBJ databases">
        <title>De no assembly of potato wild relative species, Solanum commersonii.</title>
        <authorList>
            <person name="Cho K."/>
        </authorList>
    </citation>
    <scope>NUCLEOTIDE SEQUENCE [LARGE SCALE GENOMIC DNA]</scope>
    <source>
        <strain evidence="1">LZ3.2</strain>
        <tissue evidence="1">Leaf</tissue>
    </source>
</reference>
<gene>
    <name evidence="1" type="ORF">H5410_014870</name>
</gene>
<comment type="caution">
    <text evidence="1">The sequence shown here is derived from an EMBL/GenBank/DDBJ whole genome shotgun (WGS) entry which is preliminary data.</text>
</comment>
<evidence type="ECO:0000313" key="2">
    <source>
        <dbReference type="Proteomes" id="UP000824120"/>
    </source>
</evidence>
<dbReference type="Proteomes" id="UP000824120">
    <property type="component" value="Chromosome 3"/>
</dbReference>
<organism evidence="1 2">
    <name type="scientific">Solanum commersonii</name>
    <name type="common">Commerson's wild potato</name>
    <name type="synonym">Commerson's nightshade</name>
    <dbReference type="NCBI Taxonomy" id="4109"/>
    <lineage>
        <taxon>Eukaryota</taxon>
        <taxon>Viridiplantae</taxon>
        <taxon>Streptophyta</taxon>
        <taxon>Embryophyta</taxon>
        <taxon>Tracheophyta</taxon>
        <taxon>Spermatophyta</taxon>
        <taxon>Magnoliopsida</taxon>
        <taxon>eudicotyledons</taxon>
        <taxon>Gunneridae</taxon>
        <taxon>Pentapetalae</taxon>
        <taxon>asterids</taxon>
        <taxon>lamiids</taxon>
        <taxon>Solanales</taxon>
        <taxon>Solanaceae</taxon>
        <taxon>Solanoideae</taxon>
        <taxon>Solaneae</taxon>
        <taxon>Solanum</taxon>
    </lineage>
</organism>
<keyword evidence="2" id="KW-1185">Reference proteome</keyword>
<accession>A0A9J5ZS54</accession>
<evidence type="ECO:0000313" key="1">
    <source>
        <dbReference type="EMBL" id="KAG5615046.1"/>
    </source>
</evidence>
<proteinExistence type="predicted"/>
<protein>
    <submittedName>
        <fullName evidence="1">Uncharacterized protein</fullName>
    </submittedName>
</protein>
<name>A0A9J5ZS54_SOLCO</name>
<sequence>MSLTTDGTLCGVVPSRGIMSMRGRDTLVGQIHQQQMGEMRNGSPLHAWASKGNINFVAVLPLMVRIGCRHESR</sequence>